<accession>A0ABY8XJK6</accession>
<reference evidence="1 2" key="1">
    <citation type="submission" date="2023-06" db="EMBL/GenBank/DDBJ databases">
        <authorList>
            <person name="Oyuntsetseg B."/>
            <person name="Kim S.B."/>
        </authorList>
    </citation>
    <scope>NUCLEOTIDE SEQUENCE [LARGE SCALE GENOMIC DNA]</scope>
    <source>
        <strain evidence="1 2">2-2</strain>
    </source>
</reference>
<gene>
    <name evidence="1" type="ORF">QP939_44545</name>
</gene>
<keyword evidence="2" id="KW-1185">Reference proteome</keyword>
<dbReference type="RefSeq" id="WP_285452867.1">
    <property type="nucleotide sequence ID" value="NZ_CP127173.1"/>
</dbReference>
<evidence type="ECO:0000313" key="2">
    <source>
        <dbReference type="Proteomes" id="UP001227101"/>
    </source>
</evidence>
<evidence type="ECO:0008006" key="3">
    <source>
        <dbReference type="Google" id="ProtNLM"/>
    </source>
</evidence>
<dbReference type="EMBL" id="CP127173">
    <property type="protein sequence ID" value="WIV55806.1"/>
    <property type="molecule type" value="Genomic_DNA"/>
</dbReference>
<organism evidence="1 2">
    <name type="scientific">Amycolatopsis nalaikhensis</name>
    <dbReference type="NCBI Taxonomy" id="715472"/>
    <lineage>
        <taxon>Bacteria</taxon>
        <taxon>Bacillati</taxon>
        <taxon>Actinomycetota</taxon>
        <taxon>Actinomycetes</taxon>
        <taxon>Pseudonocardiales</taxon>
        <taxon>Pseudonocardiaceae</taxon>
        <taxon>Amycolatopsis</taxon>
    </lineage>
</organism>
<proteinExistence type="predicted"/>
<sequence>MKVTFAEDHVCFEWYPFRGATVYRAGAVPIARIRDADWHAIRPELRTRRGETLFVPREQSGELAEFCHRTGIPEVRRADVWADLLEPFLDTEFGAEAERATLGRLHAAGLPSAEVARIRARITPLMEAYNFDSMLWEWAYFGLYDLLQAVNGPLVAPAVRATAGDPAEVYAWAMRIADDACIVRRPPAD</sequence>
<protein>
    <recommendedName>
        <fullName evidence="3">Cytochrome P450</fullName>
    </recommendedName>
</protein>
<evidence type="ECO:0000313" key="1">
    <source>
        <dbReference type="EMBL" id="WIV55806.1"/>
    </source>
</evidence>
<dbReference type="Proteomes" id="UP001227101">
    <property type="component" value="Chromosome"/>
</dbReference>
<name>A0ABY8XJK6_9PSEU</name>